<dbReference type="CDD" id="cd02612">
    <property type="entry name" value="HAD_PGPPase"/>
    <property type="match status" value="1"/>
</dbReference>
<evidence type="ECO:0000256" key="2">
    <source>
        <dbReference type="ARBA" id="ARBA00022801"/>
    </source>
</evidence>
<dbReference type="NCBIfam" id="TIGR01488">
    <property type="entry name" value="HAD-SF-IB"/>
    <property type="match status" value="1"/>
</dbReference>
<dbReference type="InterPro" id="IPR050582">
    <property type="entry name" value="HAD-like_SerB"/>
</dbReference>
<dbReference type="GO" id="GO:0046872">
    <property type="term" value="F:metal ion binding"/>
    <property type="evidence" value="ECO:0007669"/>
    <property type="project" value="UniProtKB-KW"/>
</dbReference>
<dbReference type="PANTHER" id="PTHR43344:SF13">
    <property type="entry name" value="PHOSPHATASE RV3661-RELATED"/>
    <property type="match status" value="1"/>
</dbReference>
<evidence type="ECO:0000313" key="5">
    <source>
        <dbReference type="Proteomes" id="UP000501466"/>
    </source>
</evidence>
<keyword evidence="2" id="KW-0378">Hydrolase</keyword>
<dbReference type="KEGG" id="tzo:THMIRHAT_09810"/>
<keyword evidence="3" id="KW-0460">Magnesium</keyword>
<dbReference type="NCBIfam" id="TIGR01490">
    <property type="entry name" value="HAD-SF-IB-hyp1"/>
    <property type="match status" value="1"/>
</dbReference>
<organism evidence="4 5">
    <name type="scientific">Thiosulfativibrio zosterae</name>
    <dbReference type="NCBI Taxonomy" id="2675053"/>
    <lineage>
        <taxon>Bacteria</taxon>
        <taxon>Pseudomonadati</taxon>
        <taxon>Pseudomonadota</taxon>
        <taxon>Gammaproteobacteria</taxon>
        <taxon>Thiotrichales</taxon>
        <taxon>Piscirickettsiaceae</taxon>
        <taxon>Thiosulfativibrio</taxon>
    </lineage>
</organism>
<dbReference type="AlphaFoldDB" id="A0A6F8PMB6"/>
<dbReference type="SUPFAM" id="SSF56784">
    <property type="entry name" value="HAD-like"/>
    <property type="match status" value="1"/>
</dbReference>
<accession>A0A6F8PMB6</accession>
<dbReference type="InterPro" id="IPR023214">
    <property type="entry name" value="HAD_sf"/>
</dbReference>
<gene>
    <name evidence="4" type="ORF">THMIRHAT_09810</name>
</gene>
<evidence type="ECO:0000256" key="1">
    <source>
        <dbReference type="ARBA" id="ARBA00022723"/>
    </source>
</evidence>
<evidence type="ECO:0000313" key="4">
    <source>
        <dbReference type="EMBL" id="BBP43235.1"/>
    </source>
</evidence>
<name>A0A6F8PMB6_9GAMM</name>
<keyword evidence="5" id="KW-1185">Reference proteome</keyword>
<reference evidence="5" key="1">
    <citation type="submission" date="2019-11" db="EMBL/GenBank/DDBJ databases">
        <title>Isolation and characterization of two novel species in the genus Thiomicrorhabdus.</title>
        <authorList>
            <person name="Mochizuki J."/>
            <person name="Kojima H."/>
            <person name="Fukui M."/>
        </authorList>
    </citation>
    <scope>NUCLEOTIDE SEQUENCE [LARGE SCALE GENOMIC DNA]</scope>
    <source>
        <strain evidence="5">AkT22</strain>
    </source>
</reference>
<dbReference type="RefSeq" id="WP_173291056.1">
    <property type="nucleotide sequence ID" value="NZ_AP021888.1"/>
</dbReference>
<dbReference type="Pfam" id="PF12710">
    <property type="entry name" value="HAD"/>
    <property type="match status" value="1"/>
</dbReference>
<protein>
    <submittedName>
        <fullName evidence="4">Phosphoserine phosphatase</fullName>
    </submittedName>
</protein>
<dbReference type="EMBL" id="AP021888">
    <property type="protein sequence ID" value="BBP43235.1"/>
    <property type="molecule type" value="Genomic_DNA"/>
</dbReference>
<keyword evidence="1" id="KW-0479">Metal-binding</keyword>
<dbReference type="PANTHER" id="PTHR43344">
    <property type="entry name" value="PHOSPHOSERINE PHOSPHATASE"/>
    <property type="match status" value="1"/>
</dbReference>
<proteinExistence type="predicted"/>
<sequence length="218" mass="24983">MKLAIFDLDNTLIAGDSDYLWGKFLIQKGAVDPAFFEAENDRFYANYKNGTLNIMEYQRFSLKPLTQYPMQTLLDWHQEFMQTMIEPIYLQKAQDLVNQHKANGDTLLIITATNSFVTRPIGLRYGIDHLIGTDPEIINHCFTGEVSGTPSFQDGKVIRLNDWLEEHPFDLKDAYFYSDSRNDLPLLEAVGNPTVVDGDDVLKTIAKERNWPSISLRN</sequence>
<dbReference type="GO" id="GO:0016787">
    <property type="term" value="F:hydrolase activity"/>
    <property type="evidence" value="ECO:0007669"/>
    <property type="project" value="UniProtKB-KW"/>
</dbReference>
<dbReference type="Proteomes" id="UP000501466">
    <property type="component" value="Chromosome"/>
</dbReference>
<dbReference type="Gene3D" id="1.20.1440.100">
    <property type="entry name" value="SG protein - dephosphorylation function"/>
    <property type="match status" value="1"/>
</dbReference>
<dbReference type="InterPro" id="IPR036412">
    <property type="entry name" value="HAD-like_sf"/>
</dbReference>
<evidence type="ECO:0000256" key="3">
    <source>
        <dbReference type="ARBA" id="ARBA00022842"/>
    </source>
</evidence>
<dbReference type="Gene3D" id="3.40.50.1000">
    <property type="entry name" value="HAD superfamily/HAD-like"/>
    <property type="match status" value="1"/>
</dbReference>
<dbReference type="InterPro" id="IPR006385">
    <property type="entry name" value="HAD_hydro_SerB1"/>
</dbReference>